<protein>
    <recommendedName>
        <fullName evidence="29">Alpha-actinin, sarcomeric</fullName>
    </recommendedName>
    <alternativeName>
        <fullName evidence="28">F-actin cross-linking protein</fullName>
    </alternativeName>
</protein>
<comment type="function">
    <text evidence="27">F-actin cross-linking protein which is thought to anchor actin to a variety of intracellular structures. This is a bundling protein.</text>
</comment>
<dbReference type="SMART" id="SM00054">
    <property type="entry name" value="EFh"/>
    <property type="match status" value="2"/>
</dbReference>
<keyword evidence="15" id="KW-0630">Potassium</keyword>
<evidence type="ECO:0000256" key="28">
    <source>
        <dbReference type="ARBA" id="ARBA00043249"/>
    </source>
</evidence>
<evidence type="ECO:0000256" key="10">
    <source>
        <dbReference type="ARBA" id="ARBA00022692"/>
    </source>
</evidence>
<proteinExistence type="inferred from homology"/>
<dbReference type="Gene3D" id="1.10.418.10">
    <property type="entry name" value="Calponin-like domain"/>
    <property type="match status" value="2"/>
</dbReference>
<dbReference type="Gene3D" id="3.60.20.10">
    <property type="entry name" value="Glutamine Phosphoribosylpyrophosphate, subunit 1, domain 1"/>
    <property type="match status" value="1"/>
</dbReference>
<evidence type="ECO:0000256" key="30">
    <source>
        <dbReference type="PROSITE-ProRule" id="PRU00808"/>
    </source>
</evidence>
<dbReference type="GO" id="GO:0006814">
    <property type="term" value="P:sodium ion transport"/>
    <property type="evidence" value="ECO:0007669"/>
    <property type="project" value="UniProtKB-KW"/>
</dbReference>
<evidence type="ECO:0000256" key="27">
    <source>
        <dbReference type="ARBA" id="ARBA00037076"/>
    </source>
</evidence>
<keyword evidence="17 32" id="KW-1133">Transmembrane helix</keyword>
<dbReference type="PROSITE" id="PS00020">
    <property type="entry name" value="ACTININ_2"/>
    <property type="match status" value="1"/>
</dbReference>
<dbReference type="PROSITE" id="PS00390">
    <property type="entry name" value="ATPASE_NA_K_BETA_1"/>
    <property type="match status" value="2"/>
</dbReference>
<evidence type="ECO:0000256" key="5">
    <source>
        <dbReference type="ARBA" id="ARBA00022448"/>
    </source>
</evidence>
<accession>A0A4S2KPA6</accession>
<evidence type="ECO:0000256" key="19">
    <source>
        <dbReference type="ARBA" id="ARBA00023065"/>
    </source>
</evidence>
<dbReference type="InterPro" id="IPR001589">
    <property type="entry name" value="Actinin_actin-bd_CS"/>
</dbReference>
<keyword evidence="20 32" id="KW-0472">Membrane</keyword>
<evidence type="ECO:0000256" key="7">
    <source>
        <dbReference type="ARBA" id="ARBA00022490"/>
    </source>
</evidence>
<evidence type="ECO:0000256" key="16">
    <source>
        <dbReference type="ARBA" id="ARBA00022968"/>
    </source>
</evidence>
<dbReference type="SMART" id="SM01184">
    <property type="entry name" value="efhand_Ca_insen"/>
    <property type="match status" value="1"/>
</dbReference>
<keyword evidence="23" id="KW-0739">Sodium transport</keyword>
<evidence type="ECO:0000256" key="17">
    <source>
        <dbReference type="ARBA" id="ARBA00022989"/>
    </source>
</evidence>
<dbReference type="InterPro" id="IPR005850">
    <property type="entry name" value="GalP_Utransf_C"/>
</dbReference>
<reference evidence="35 36" key="1">
    <citation type="journal article" date="2019" name="Philos. Trans. R. Soc. Lond., B, Biol. Sci.">
        <title>Ant behaviour and brain gene expression of defending hosts depend on the ecological success of the intruding social parasite.</title>
        <authorList>
            <person name="Kaur R."/>
            <person name="Stoldt M."/>
            <person name="Jongepier E."/>
            <person name="Feldmeyer B."/>
            <person name="Menzel F."/>
            <person name="Bornberg-Bauer E."/>
            <person name="Foitzik S."/>
        </authorList>
    </citation>
    <scope>NUCLEOTIDE SEQUENCE [LARGE SCALE GENOMIC DNA]</scope>
    <source>
        <tissue evidence="35">Whole body</tissue>
    </source>
</reference>
<dbReference type="InterPro" id="IPR002048">
    <property type="entry name" value="EF_hand_dom"/>
</dbReference>
<dbReference type="FunFam" id="1.20.58.60:FF:000002">
    <property type="entry name" value="Actinin, alpha 1"/>
    <property type="match status" value="1"/>
</dbReference>
<dbReference type="Pfam" id="PF00307">
    <property type="entry name" value="CH"/>
    <property type="match status" value="2"/>
</dbReference>
<keyword evidence="13" id="KW-0106">Calcium</keyword>
<keyword evidence="9" id="KW-0740">Sodium/potassium transport</keyword>
<keyword evidence="31" id="KW-0175">Coiled coil</keyword>
<evidence type="ECO:0000256" key="20">
    <source>
        <dbReference type="ARBA" id="ARBA00023136"/>
    </source>
</evidence>
<dbReference type="InterPro" id="IPR023332">
    <property type="entry name" value="Proteasome_alpha-type"/>
</dbReference>
<dbReference type="InterPro" id="IPR018247">
    <property type="entry name" value="EF_Hand_1_Ca_BS"/>
</dbReference>
<keyword evidence="24" id="KW-0009">Actin-binding</keyword>
<dbReference type="FunFam" id="1.10.238.10:FF:000148">
    <property type="entry name" value="alpha-actinin, sarcomeric isoform X2"/>
    <property type="match status" value="1"/>
</dbReference>
<dbReference type="GO" id="GO:0006813">
    <property type="term" value="P:potassium ion transport"/>
    <property type="evidence" value="ECO:0007669"/>
    <property type="project" value="UniProtKB-KW"/>
</dbReference>
<dbReference type="Gene3D" id="3.30.428.10">
    <property type="entry name" value="HIT-like"/>
    <property type="match status" value="1"/>
</dbReference>
<evidence type="ECO:0000256" key="2">
    <source>
        <dbReference type="ARBA" id="ARBA00004401"/>
    </source>
</evidence>
<dbReference type="InterPro" id="IPR000402">
    <property type="entry name" value="Na/K_ATPase_sub_beta"/>
</dbReference>
<evidence type="ECO:0000256" key="11">
    <source>
        <dbReference type="ARBA" id="ARBA00022723"/>
    </source>
</evidence>
<dbReference type="InterPro" id="IPR034642">
    <property type="entry name" value="Proteasome_subunit_alpha6"/>
</dbReference>
<dbReference type="InterPro" id="IPR036872">
    <property type="entry name" value="CH_dom_sf"/>
</dbReference>
<evidence type="ECO:0000256" key="31">
    <source>
        <dbReference type="SAM" id="Coils"/>
    </source>
</evidence>
<dbReference type="FunFam" id="1.20.58.60:FF:000004">
    <property type="entry name" value="Actinin alpha 1"/>
    <property type="match status" value="1"/>
</dbReference>
<dbReference type="CDD" id="cd21214">
    <property type="entry name" value="CH_ACTN_rpt1"/>
    <property type="match status" value="1"/>
</dbReference>
<dbReference type="GO" id="GO:0005634">
    <property type="term" value="C:nucleus"/>
    <property type="evidence" value="ECO:0007669"/>
    <property type="project" value="UniProtKB-SubCell"/>
</dbReference>
<dbReference type="InterPro" id="IPR002017">
    <property type="entry name" value="Spectrin_repeat"/>
</dbReference>
<dbReference type="SUPFAM" id="SSF56235">
    <property type="entry name" value="N-terminal nucleophile aminohydrolases (Ntn hydrolases)"/>
    <property type="match status" value="1"/>
</dbReference>
<dbReference type="Pfam" id="PF00287">
    <property type="entry name" value="Na_K-ATPase"/>
    <property type="match status" value="2"/>
</dbReference>
<evidence type="ECO:0000256" key="23">
    <source>
        <dbReference type="ARBA" id="ARBA00023201"/>
    </source>
</evidence>
<dbReference type="InterPro" id="IPR038702">
    <property type="entry name" value="Na/K_ATPase_sub_beta_sf"/>
</dbReference>
<sequence>MEGKKVEQYYMPPPKLGKWEGFRVFVWNSETGQFLGRTGASWAKILLFYVIFYAVLSGFFGAMLAVFYQTLDPNAPKWQLDNSLIGSNPGLGFRPMPPERNVESTLIWYKASDEGNYLHWTRELDRFLEEYQRPPGGTNSYERVICDYGKPAPPGKVCDVNMATWGQCTKDNKYGFSRSAPCIFLKLNKIFGWEPKFYNDTKNLPANMPADLKEHIMQEERHNRLDTVWVSCAGENPADVENMGAIQYIPRRGFPGFYFPFKNTQGYLSPLVAVFFEKPKYGVLINIECKAWAHNIFHDRFERRGSVHFELMTMVAMELMNPYEKPPSMSVSQTMRTFLYNRETGAFMGRTASSWDYITPGSVLGLGANINKCDYNQPPPPGKVCDVDVKNWHPCTKENRYNYHKSAPCIFLKLNKIYGWRPDFYNDTQHLPEKMPLDLKEHIASLKGNNSLQLNTIWVSCEGENPADQENIGPISYLPRHGFPGYFYPYENSEGYLTGILINVECKAWAKNIKHSRNDKIGALTLHTLEDEFLSNERIALLAMDNILAYYWQARKEGSILSMDNYARDLLRIVQAQMSQFHTVTVYTRWDGPVPKHESHANLLKGSGVNYRLQLSKSTVVREFMCHLQSIDNVKQIRYTISDSGIKWILNNAMNDMEAYGDGYMAPEEEWEREGLLDPAWEKQQKKTFTAWCNSHLRKAGTAIESIEDDFRNGLKLMLLLEVISGETLPRPDRGKMRFHKIANVNKALDYIASKGVKLVSIGAEEIVDGNLKMTLGMIWTIILRFAIQDISVEEMTAKEGLLLWCQRKTAPYKNVNVQNFHLSFKDGLAFCALIHRHRPDLIDYNKLSKDNPLENLNTAFDVAEKYLDIPRMLDPDDLINTPKPDERAIMTYVSCYYHAFQDMRNTAMPDERAVMTYVSSYYHCFSGAQKAETAANRICKVLKVNQENERLMEEYERLASDLLEWIRRTLPWLANRQTDNSLAGCQKKLEEYRTYRRKHKPPRVEQKAKLETNFNTLQTKLRLSNRPAYMPTEGKMVSDINKAWRNLELAEKTFEDWLLSEMMRLERLEHLAQKFKHKADAHEDWTAGKEEMLTSQHFRQCKLNDLKALKKKHEAFESDLAAHQDRVEQIAAIAQELNTLEYHDSASVNARCQRICDQWDRLGTLTQRRRQALDEAEKILEKIDVLHLEFAKRAAPFNNWLDGTREDLVDMFIVHTMEEIQGLMDAHAAFKATLGEADKEYNSIVGLVREVESIVKQYQIPGGLENPYTALTAMDLTKKWSDVRQLVPQRDGTLAAELRKQQNNELLRRQFAEKANVVGPWIERQLDAVTAIGLGLQGTLEDQLHRLKEYEQAVYQYKAHLEELEKIHQAVQEGMIFENRYTQYTMETLRVGWEQLLTSINRNVNEVENQILTRDSKGITQEQLNEFRSSFNHFDKNRTGRLAPDEFKSCLVSLGYSIGKDRQGDIDFQRILAIVDPNNSGYVHFDAFLDFMTRESTDTDTAEQVIDSFRILAGDKPYILPDELRRELPPDQAEYCIQRMPPFKGPSAVPGALDYRSFSTALYGESDLVYYIGHTERRVIIREKANSRKLTAGTVYTQINDTHTHFFTCIQYAFKAINQGGLTSVAVKGDGTVVFATQKKVPDKLLDACSVTHVFQLTEYIGCVMTADSKSQVQRARYEAAHFKYKYGYEIPVDALCQRIADISQVYTQNAEMRPLGCSMMLIAYDKEKGPCIYKADPAGYFCGYRAISVGAKQTEANSYLEKKLKKKQNYDYDETIQLAITCLSTTLNQRKLKWELYRRTIPNFVKLLQHYHDPMLLPDRQVVVPFWAVWPYETMVLPKKQVTRMQDLSGSQQESLAVIMKRLCTKYDNLFQCSFPYSMGWHGAPMGPYQHHDYPYWTFHGIYLPPLLRSATIKKHMVGYELLAQAQRDLTPEQAAEKLRNLSDSHYKHPETSLTVEEIEKYSN</sequence>
<dbReference type="CDD" id="cd00051">
    <property type="entry name" value="EFh"/>
    <property type="match status" value="1"/>
</dbReference>
<dbReference type="EMBL" id="QBLH01002093">
    <property type="protein sequence ID" value="TGZ49849.1"/>
    <property type="molecule type" value="Genomic_DNA"/>
</dbReference>
<keyword evidence="14 30" id="KW-0647">Proteasome</keyword>
<keyword evidence="25" id="KW-0539">Nucleus</keyword>
<evidence type="ECO:0000256" key="13">
    <source>
        <dbReference type="ARBA" id="ARBA00022837"/>
    </source>
</evidence>
<evidence type="ECO:0000256" key="14">
    <source>
        <dbReference type="ARBA" id="ARBA00022942"/>
    </source>
</evidence>
<dbReference type="PROSITE" id="PS51475">
    <property type="entry name" value="PROTEASOME_ALPHA_2"/>
    <property type="match status" value="1"/>
</dbReference>
<evidence type="ECO:0000256" key="3">
    <source>
        <dbReference type="ARBA" id="ARBA00005876"/>
    </source>
</evidence>
<dbReference type="PROSITE" id="PS00019">
    <property type="entry name" value="ACTININ_1"/>
    <property type="match status" value="1"/>
</dbReference>
<dbReference type="InterPro" id="IPR014837">
    <property type="entry name" value="EF-hand_Ca_insen"/>
</dbReference>
<evidence type="ECO:0000256" key="29">
    <source>
        <dbReference type="ARBA" id="ARBA00067262"/>
    </source>
</evidence>
<dbReference type="GO" id="GO:0008270">
    <property type="term" value="F:zinc ion binding"/>
    <property type="evidence" value="ECO:0007669"/>
    <property type="project" value="InterPro"/>
</dbReference>
<feature type="domain" description="Calponin-homology (CH)" evidence="33">
    <location>
        <begin position="683"/>
        <end position="787"/>
    </location>
</feature>
<dbReference type="PROSITE" id="PS00018">
    <property type="entry name" value="EF_HAND_1"/>
    <property type="match status" value="1"/>
</dbReference>
<comment type="subcellular location">
    <subcellularLocation>
        <location evidence="2">Cell membrane</location>
        <topology evidence="2">Single-pass type II membrane protein</topology>
    </subcellularLocation>
    <subcellularLocation>
        <location evidence="1">Nucleus</location>
    </subcellularLocation>
</comment>
<dbReference type="FunFam" id="2.60.40.1660:FF:000004">
    <property type="entry name" value="sodium/potassium-transporting ATPase subunit beta-2"/>
    <property type="match status" value="1"/>
</dbReference>
<dbReference type="GO" id="GO:0001671">
    <property type="term" value="F:ATPase activator activity"/>
    <property type="evidence" value="ECO:0007669"/>
    <property type="project" value="UniProtKB-ARBA"/>
</dbReference>
<dbReference type="InterPro" id="IPR018159">
    <property type="entry name" value="Spectrin/alpha-actinin"/>
</dbReference>
<dbReference type="GO" id="GO:0005509">
    <property type="term" value="F:calcium ion binding"/>
    <property type="evidence" value="ECO:0007669"/>
    <property type="project" value="InterPro"/>
</dbReference>
<dbReference type="PANTHER" id="PTHR11915">
    <property type="entry name" value="SPECTRIN/FILAMIN RELATED CYTOSKELETAL PROTEIN"/>
    <property type="match status" value="1"/>
</dbReference>
<organism evidence="35 36">
    <name type="scientific">Temnothorax longispinosus</name>
    <dbReference type="NCBI Taxonomy" id="300112"/>
    <lineage>
        <taxon>Eukaryota</taxon>
        <taxon>Metazoa</taxon>
        <taxon>Ecdysozoa</taxon>
        <taxon>Arthropoda</taxon>
        <taxon>Hexapoda</taxon>
        <taxon>Insecta</taxon>
        <taxon>Pterygota</taxon>
        <taxon>Neoptera</taxon>
        <taxon>Endopterygota</taxon>
        <taxon>Hymenoptera</taxon>
        <taxon>Apocrita</taxon>
        <taxon>Aculeata</taxon>
        <taxon>Formicoidea</taxon>
        <taxon>Formicidae</taxon>
        <taxon>Myrmicinae</taxon>
        <taxon>Temnothorax</taxon>
    </lineage>
</organism>
<dbReference type="Gene3D" id="1.10.238.10">
    <property type="entry name" value="EF-hand"/>
    <property type="match status" value="2"/>
</dbReference>
<evidence type="ECO:0000256" key="21">
    <source>
        <dbReference type="ARBA" id="ARBA00023157"/>
    </source>
</evidence>
<dbReference type="InterPro" id="IPR011992">
    <property type="entry name" value="EF-hand-dom_pair"/>
</dbReference>
<dbReference type="GO" id="GO:0006012">
    <property type="term" value="P:galactose metabolic process"/>
    <property type="evidence" value="ECO:0007669"/>
    <property type="project" value="InterPro"/>
</dbReference>
<dbReference type="Pfam" id="PF00435">
    <property type="entry name" value="Spectrin"/>
    <property type="match status" value="4"/>
</dbReference>
<dbReference type="Pfam" id="PF00227">
    <property type="entry name" value="Proteasome"/>
    <property type="match status" value="1"/>
</dbReference>
<dbReference type="FunFam" id="1.10.238.10:FF:000004">
    <property type="entry name" value="Actinin alpha 1"/>
    <property type="match status" value="1"/>
</dbReference>
<keyword evidence="16" id="KW-0735">Signal-anchor</keyword>
<evidence type="ECO:0000256" key="25">
    <source>
        <dbReference type="ARBA" id="ARBA00023242"/>
    </source>
</evidence>
<keyword evidence="12" id="KW-0677">Repeat</keyword>
<keyword evidence="21" id="KW-1015">Disulfide bond</keyword>
<dbReference type="GO" id="GO:0005890">
    <property type="term" value="C:sodium:potassium-exchanging ATPase complex"/>
    <property type="evidence" value="ECO:0007669"/>
    <property type="project" value="InterPro"/>
</dbReference>
<keyword evidence="6" id="KW-1003">Cell membrane</keyword>
<evidence type="ECO:0000256" key="8">
    <source>
        <dbReference type="ARBA" id="ARBA00022538"/>
    </source>
</evidence>
<dbReference type="SUPFAM" id="SSF47473">
    <property type="entry name" value="EF-hand"/>
    <property type="match status" value="1"/>
</dbReference>
<evidence type="ECO:0000256" key="15">
    <source>
        <dbReference type="ARBA" id="ARBA00022958"/>
    </source>
</evidence>
<dbReference type="GO" id="GO:0019773">
    <property type="term" value="C:proteasome core complex, alpha-subunit complex"/>
    <property type="evidence" value="ECO:0007669"/>
    <property type="project" value="UniProtKB-UniRule"/>
</dbReference>
<feature type="domain" description="EF-hand" evidence="34">
    <location>
        <begin position="1464"/>
        <end position="1499"/>
    </location>
</feature>
<evidence type="ECO:0000313" key="36">
    <source>
        <dbReference type="Proteomes" id="UP000310200"/>
    </source>
</evidence>
<comment type="caution">
    <text evidence="35">The sequence shown here is derived from an EMBL/GenBank/DDBJ whole genome shotgun (WGS) entry which is preliminary data.</text>
</comment>
<evidence type="ECO:0000259" key="33">
    <source>
        <dbReference type="PROSITE" id="PS50021"/>
    </source>
</evidence>
<dbReference type="FunFam" id="1.20.58.60:FF:000003">
    <property type="entry name" value="Actinin, alpha 1"/>
    <property type="match status" value="1"/>
</dbReference>
<dbReference type="NCBIfam" id="TIGR00209">
    <property type="entry name" value="galT_1"/>
    <property type="match status" value="1"/>
</dbReference>
<dbReference type="GO" id="GO:0008108">
    <property type="term" value="F:UDP-glucose:hexose-1-phosphate uridylyltransferase activity"/>
    <property type="evidence" value="ECO:0007669"/>
    <property type="project" value="InterPro"/>
</dbReference>
<gene>
    <name evidence="35" type="ORF">DBV15_06621</name>
</gene>
<dbReference type="SMART" id="SM00150">
    <property type="entry name" value="SPEC"/>
    <property type="match status" value="4"/>
</dbReference>
<evidence type="ECO:0000256" key="6">
    <source>
        <dbReference type="ARBA" id="ARBA00022475"/>
    </source>
</evidence>
<dbReference type="Pfam" id="PF08726">
    <property type="entry name" value="EFhand_Ca_insen"/>
    <property type="match status" value="1"/>
</dbReference>
<dbReference type="SUPFAM" id="SSF46966">
    <property type="entry name" value="Spectrin repeat"/>
    <property type="match status" value="4"/>
</dbReference>
<evidence type="ECO:0000256" key="26">
    <source>
        <dbReference type="ARBA" id="ARBA00025540"/>
    </source>
</evidence>
<evidence type="ECO:0000256" key="12">
    <source>
        <dbReference type="ARBA" id="ARBA00022737"/>
    </source>
</evidence>
<comment type="similarity">
    <text evidence="30">Belongs to the peptidase T1A family.</text>
</comment>
<keyword evidence="18" id="KW-0915">Sodium</keyword>
<evidence type="ECO:0000256" key="18">
    <source>
        <dbReference type="ARBA" id="ARBA00023053"/>
    </source>
</evidence>
<dbReference type="PROSITE" id="PS50222">
    <property type="entry name" value="EF_HAND_2"/>
    <property type="match status" value="2"/>
</dbReference>
<dbReference type="GO" id="GO:0003779">
    <property type="term" value="F:actin binding"/>
    <property type="evidence" value="ECO:0007669"/>
    <property type="project" value="UniProtKB-KW"/>
</dbReference>
<feature type="coiled-coil region" evidence="31">
    <location>
        <begin position="942"/>
        <end position="969"/>
    </location>
</feature>
<keyword evidence="19" id="KW-0406">Ion transport</keyword>
<comment type="function">
    <text evidence="26">This is the non-catalytic component of the active enzyme, which catalyzes the hydrolysis of ATP coupled with the exchange of Na(+) and K(+) ions across the plasma membrane. The beta subunit regulates, through assembly of alpha/beta heterodimers, the number of sodium pumps transported to the plasma membrane.</text>
</comment>
<dbReference type="GO" id="GO:0051603">
    <property type="term" value="P:proteolysis involved in protein catabolic process"/>
    <property type="evidence" value="ECO:0007669"/>
    <property type="project" value="InterPro"/>
</dbReference>
<dbReference type="InterPro" id="IPR001715">
    <property type="entry name" value="CH_dom"/>
</dbReference>
<dbReference type="InterPro" id="IPR001937">
    <property type="entry name" value="GalP_UDPtransf1"/>
</dbReference>
<feature type="domain" description="Calponin-homology (CH)" evidence="33">
    <location>
        <begin position="796"/>
        <end position="902"/>
    </location>
</feature>
<evidence type="ECO:0000313" key="35">
    <source>
        <dbReference type="EMBL" id="TGZ49849.1"/>
    </source>
</evidence>
<dbReference type="InterPro" id="IPR001353">
    <property type="entry name" value="Proteasome_sua/b"/>
</dbReference>
<evidence type="ECO:0000256" key="24">
    <source>
        <dbReference type="ARBA" id="ARBA00023203"/>
    </source>
</evidence>
<dbReference type="SUPFAM" id="SSF47576">
    <property type="entry name" value="Calponin-homology domain, CH-domain"/>
    <property type="match status" value="1"/>
</dbReference>
<dbReference type="CDD" id="cd00176">
    <property type="entry name" value="SPEC"/>
    <property type="match status" value="3"/>
</dbReference>
<evidence type="ECO:0000256" key="4">
    <source>
        <dbReference type="ARBA" id="ARBA00010255"/>
    </source>
</evidence>
<dbReference type="Gene3D" id="1.20.58.60">
    <property type="match status" value="4"/>
</dbReference>
<dbReference type="PROSITE" id="PS50021">
    <property type="entry name" value="CH"/>
    <property type="match status" value="2"/>
</dbReference>
<keyword evidence="7" id="KW-0963">Cytoplasm</keyword>
<evidence type="ECO:0000256" key="1">
    <source>
        <dbReference type="ARBA" id="ARBA00004123"/>
    </source>
</evidence>
<feature type="transmembrane region" description="Helical" evidence="32">
    <location>
        <begin position="46"/>
        <end position="68"/>
    </location>
</feature>
<dbReference type="SUPFAM" id="SSF54197">
    <property type="entry name" value="HIT-like"/>
    <property type="match status" value="1"/>
</dbReference>
<evidence type="ECO:0000256" key="32">
    <source>
        <dbReference type="SAM" id="Phobius"/>
    </source>
</evidence>
<keyword evidence="10 32" id="KW-0812">Transmembrane</keyword>
<evidence type="ECO:0000256" key="9">
    <source>
        <dbReference type="ARBA" id="ARBA00022607"/>
    </source>
</evidence>
<feature type="non-terminal residue" evidence="35">
    <location>
        <position position="1966"/>
    </location>
</feature>
<dbReference type="CDD" id="cd03754">
    <property type="entry name" value="proteasome_alpha_type_6"/>
    <property type="match status" value="1"/>
</dbReference>
<dbReference type="CDD" id="cd21216">
    <property type="entry name" value="CH_ACTN_rpt2"/>
    <property type="match status" value="1"/>
</dbReference>
<keyword evidence="8" id="KW-0633">Potassium transport</keyword>
<keyword evidence="11" id="KW-0479">Metal-binding</keyword>
<dbReference type="InterPro" id="IPR029055">
    <property type="entry name" value="Ntn_hydrolases_N"/>
</dbReference>
<name>A0A4S2KPA6_9HYME</name>
<dbReference type="FunFam" id="1.20.58.60:FF:000005">
    <property type="entry name" value="Actinin alpha 1"/>
    <property type="match status" value="1"/>
</dbReference>
<dbReference type="Proteomes" id="UP000310200">
    <property type="component" value="Unassembled WGS sequence"/>
</dbReference>
<dbReference type="GO" id="GO:0005737">
    <property type="term" value="C:cytoplasm"/>
    <property type="evidence" value="ECO:0007669"/>
    <property type="project" value="UniProtKB-ARBA"/>
</dbReference>
<dbReference type="Pfam" id="PF02744">
    <property type="entry name" value="GalP_UDP_tr_C"/>
    <property type="match status" value="1"/>
</dbReference>
<keyword evidence="5" id="KW-0813">Transport</keyword>
<dbReference type="InterPro" id="IPR036265">
    <property type="entry name" value="HIT-like_sf"/>
</dbReference>
<evidence type="ECO:0000259" key="34">
    <source>
        <dbReference type="PROSITE" id="PS50222"/>
    </source>
</evidence>
<comment type="similarity">
    <text evidence="3">Belongs to the X(+)/potassium ATPases subunit beta family.</text>
</comment>
<dbReference type="Gene3D" id="2.60.40.1660">
    <property type="entry name" value="Na, k-atpase alpha subunit"/>
    <property type="match status" value="2"/>
</dbReference>
<dbReference type="FunFam" id="1.10.418.10:FF:000001">
    <property type="entry name" value="Actinin alpha 1"/>
    <property type="match status" value="1"/>
</dbReference>
<evidence type="ECO:0000256" key="22">
    <source>
        <dbReference type="ARBA" id="ARBA00023180"/>
    </source>
</evidence>
<feature type="domain" description="EF-hand" evidence="34">
    <location>
        <begin position="1423"/>
        <end position="1458"/>
    </location>
</feature>
<keyword evidence="36" id="KW-1185">Reference proteome</keyword>
<dbReference type="STRING" id="300112.A0A4S2KPA6"/>
<dbReference type="SMART" id="SM00033">
    <property type="entry name" value="CH"/>
    <property type="match status" value="2"/>
</dbReference>
<dbReference type="GO" id="GO:0044877">
    <property type="term" value="F:protein-containing complex binding"/>
    <property type="evidence" value="ECO:0007669"/>
    <property type="project" value="UniProtKB-ARBA"/>
</dbReference>
<comment type="similarity">
    <text evidence="4">Belongs to the alpha-actinin family.</text>
</comment>
<dbReference type="FunFam" id="1.10.418.10:FF:000005">
    <property type="entry name" value="Actinin alpha 4"/>
    <property type="match status" value="1"/>
</dbReference>
<keyword evidence="22" id="KW-0325">Glycoprotein</keyword>